<reference evidence="6" key="3">
    <citation type="submission" date="2025-09" db="UniProtKB">
        <authorList>
            <consortium name="Ensembl"/>
        </authorList>
    </citation>
    <scope>IDENTIFICATION</scope>
</reference>
<evidence type="ECO:0000259" key="5">
    <source>
        <dbReference type="PROSITE" id="PS50848"/>
    </source>
</evidence>
<dbReference type="Pfam" id="PF01852">
    <property type="entry name" value="START"/>
    <property type="match status" value="1"/>
</dbReference>
<evidence type="ECO:0000256" key="3">
    <source>
        <dbReference type="ARBA" id="ARBA00023121"/>
    </source>
</evidence>
<dbReference type="STRING" id="61621.ENSRBIP00000033536"/>
<dbReference type="PANTHER" id="PTHR46374:SF2">
    <property type="entry name" value="STAR-RELATED LIPID TRANSFER PROTEIN 6"/>
    <property type="match status" value="1"/>
</dbReference>
<evidence type="ECO:0000313" key="7">
    <source>
        <dbReference type="Proteomes" id="UP000233180"/>
    </source>
</evidence>
<protein>
    <submittedName>
        <fullName evidence="6">StAR related lipid transfer domain containing 6</fullName>
    </submittedName>
</protein>
<keyword evidence="7" id="KW-1185">Reference proteome</keyword>
<dbReference type="SMART" id="SM00234">
    <property type="entry name" value="START"/>
    <property type="match status" value="1"/>
</dbReference>
<proteinExistence type="predicted"/>
<dbReference type="Ensembl" id="ENSRBIT00000057517.1">
    <property type="protein sequence ID" value="ENSRBIP00000033536.1"/>
    <property type="gene ID" value="ENSRBIG00000040514.1"/>
</dbReference>
<sequence>MHLSSNSVHFYVIGTIEIILKCKIALLKFLYDYILTSCLFLKLCRQMDYKAIAQKTVQEVLGYTQDTSGWKVVKISEKITVSSKASRKFHGNLYRVEGIIPESAAKLSDFLYQTGERVTWDKSLQVYDIVHRIDSDTFICHTITQSFAMGSISPRDFIDLVYIKRYEGNMNIISSKSVDFPEYPPSSNYIRGYNHPCGFVCSPMKENPAYSKLVMFVQTEMRGKLSPSIIEKTMPSNLVNFILNAKDGIKAHKTPSGRGFRHNSHS</sequence>
<dbReference type="InterPro" id="IPR043556">
    <property type="entry name" value="StARD5/6"/>
</dbReference>
<dbReference type="InterPro" id="IPR023393">
    <property type="entry name" value="START-like_dom_sf"/>
</dbReference>
<dbReference type="GeneTree" id="ENSGT00940000161788"/>
<keyword evidence="2" id="KW-0445">Lipid transport</keyword>
<dbReference type="SUPFAM" id="SSF55961">
    <property type="entry name" value="Bet v1-like"/>
    <property type="match status" value="1"/>
</dbReference>
<evidence type="ECO:0000256" key="1">
    <source>
        <dbReference type="ARBA" id="ARBA00022448"/>
    </source>
</evidence>
<accession>A0A2K6MCS3</accession>
<dbReference type="Proteomes" id="UP000233180">
    <property type="component" value="Unassembled WGS sequence"/>
</dbReference>
<comment type="function">
    <text evidence="4">May be involved in the intracellular transport of sterols or other lipids. May bind cholesterol or other sterols.</text>
</comment>
<gene>
    <name evidence="6" type="primary">STARD6</name>
</gene>
<evidence type="ECO:0000256" key="4">
    <source>
        <dbReference type="ARBA" id="ARBA00024750"/>
    </source>
</evidence>
<evidence type="ECO:0000256" key="2">
    <source>
        <dbReference type="ARBA" id="ARBA00023055"/>
    </source>
</evidence>
<feature type="domain" description="START" evidence="5">
    <location>
        <begin position="66"/>
        <end position="254"/>
    </location>
</feature>
<dbReference type="GO" id="GO:0008289">
    <property type="term" value="F:lipid binding"/>
    <property type="evidence" value="ECO:0007669"/>
    <property type="project" value="UniProtKB-KW"/>
</dbReference>
<name>A0A2K6MCS3_RHIBE</name>
<reference evidence="6 7" key="1">
    <citation type="submission" date="2016-06" db="EMBL/GenBank/DDBJ databases">
        <title>Genome of Rhinopithecus bieti.</title>
        <authorList>
            <person name="Wu"/>
            <person name="C.-I. and Zhang"/>
            <person name="Y."/>
        </authorList>
    </citation>
    <scope>NUCLEOTIDE SEQUENCE</scope>
</reference>
<keyword evidence="3" id="KW-0446">Lipid-binding</keyword>
<dbReference type="PROSITE" id="PS50848">
    <property type="entry name" value="START"/>
    <property type="match status" value="1"/>
</dbReference>
<organism evidence="6 7">
    <name type="scientific">Rhinopithecus bieti</name>
    <name type="common">Black snub-nosed monkey</name>
    <name type="synonym">Pygathrix bieti</name>
    <dbReference type="NCBI Taxonomy" id="61621"/>
    <lineage>
        <taxon>Eukaryota</taxon>
        <taxon>Metazoa</taxon>
        <taxon>Chordata</taxon>
        <taxon>Craniata</taxon>
        <taxon>Vertebrata</taxon>
        <taxon>Euteleostomi</taxon>
        <taxon>Mammalia</taxon>
        <taxon>Eutheria</taxon>
        <taxon>Euarchontoglires</taxon>
        <taxon>Primates</taxon>
        <taxon>Haplorrhini</taxon>
        <taxon>Catarrhini</taxon>
        <taxon>Cercopithecidae</taxon>
        <taxon>Colobinae</taxon>
        <taxon>Rhinopithecus</taxon>
    </lineage>
</organism>
<dbReference type="Gene3D" id="3.30.530.20">
    <property type="match status" value="1"/>
</dbReference>
<dbReference type="InterPro" id="IPR002913">
    <property type="entry name" value="START_lipid-bd_dom"/>
</dbReference>
<reference evidence="6" key="2">
    <citation type="submission" date="2025-08" db="UniProtKB">
        <authorList>
            <consortium name="Ensembl"/>
        </authorList>
    </citation>
    <scope>IDENTIFICATION</scope>
</reference>
<dbReference type="AlphaFoldDB" id="A0A2K6MCS3"/>
<dbReference type="PANTHER" id="PTHR46374">
    <property type="entry name" value="PROTEIN CBG07384"/>
    <property type="match status" value="1"/>
</dbReference>
<dbReference type="GO" id="GO:0006869">
    <property type="term" value="P:lipid transport"/>
    <property type="evidence" value="ECO:0007669"/>
    <property type="project" value="UniProtKB-KW"/>
</dbReference>
<evidence type="ECO:0000313" key="6">
    <source>
        <dbReference type="Ensembl" id="ENSRBIP00000033536.1"/>
    </source>
</evidence>
<keyword evidence="1" id="KW-0813">Transport</keyword>